<feature type="domain" description="Reverse transcriptase/retrotransposon-derived protein RNase H-like" evidence="2">
    <location>
        <begin position="178"/>
        <end position="236"/>
    </location>
</feature>
<reference evidence="3" key="1">
    <citation type="submission" date="2018-02" db="EMBL/GenBank/DDBJ databases">
        <authorList>
            <person name="Cohen D.B."/>
            <person name="Kent A.D."/>
        </authorList>
    </citation>
    <scope>NUCLEOTIDE SEQUENCE</scope>
</reference>
<organism evidence="3">
    <name type="scientific">Fagus sylvatica</name>
    <name type="common">Beechnut</name>
    <dbReference type="NCBI Taxonomy" id="28930"/>
    <lineage>
        <taxon>Eukaryota</taxon>
        <taxon>Viridiplantae</taxon>
        <taxon>Streptophyta</taxon>
        <taxon>Embryophyta</taxon>
        <taxon>Tracheophyta</taxon>
        <taxon>Spermatophyta</taxon>
        <taxon>Magnoliopsida</taxon>
        <taxon>eudicotyledons</taxon>
        <taxon>Gunneridae</taxon>
        <taxon>Pentapetalae</taxon>
        <taxon>rosids</taxon>
        <taxon>fabids</taxon>
        <taxon>Fagales</taxon>
        <taxon>Fagaceae</taxon>
        <taxon>Fagus</taxon>
    </lineage>
</organism>
<dbReference type="PANTHER" id="PTHR37984">
    <property type="entry name" value="PROTEIN CBG26694"/>
    <property type="match status" value="1"/>
</dbReference>
<keyword evidence="1" id="KW-0511">Multifunctional enzyme</keyword>
<evidence type="ECO:0000259" key="2">
    <source>
        <dbReference type="Pfam" id="PF17919"/>
    </source>
</evidence>
<dbReference type="Gene3D" id="3.30.70.270">
    <property type="match status" value="1"/>
</dbReference>
<proteinExistence type="predicted"/>
<dbReference type="SUPFAM" id="SSF56672">
    <property type="entry name" value="DNA/RNA polymerases"/>
    <property type="match status" value="1"/>
</dbReference>
<evidence type="ECO:0000313" key="3">
    <source>
        <dbReference type="EMBL" id="SPD18348.1"/>
    </source>
</evidence>
<sequence>MGFKFKGKKIWLPSLKATNSVIQGSDEFKSKAIAKGLLLQIVPSDLTAIPIHREPSMQNLLDEFASVFEEPQALPAEKGHEHQINLKEGVPPHYQRPYRYPYYQKTEIEKIVKDLLDSWGLNKEIVKDKFLIPVIDELLDELQGAMVFSKLDLRKFIKGYGQIAFPLTALLKNDAFEWSDKAEKAFEELKAAVSQPPVLALPDFTQSFVVECDASEFGIGVVLMQGGRPLAFFSQASKE</sequence>
<protein>
    <recommendedName>
        <fullName evidence="2">Reverse transcriptase/retrotransposon-derived protein RNase H-like domain-containing protein</fullName>
    </recommendedName>
</protein>
<name>A0A2N9I1P8_FAGSY</name>
<accession>A0A2N9I1P8</accession>
<dbReference type="Gene3D" id="3.10.10.10">
    <property type="entry name" value="HIV Type 1 Reverse Transcriptase, subunit A, domain 1"/>
    <property type="match status" value="1"/>
</dbReference>
<dbReference type="InterPro" id="IPR043128">
    <property type="entry name" value="Rev_trsase/Diguanyl_cyclase"/>
</dbReference>
<dbReference type="Pfam" id="PF17919">
    <property type="entry name" value="RT_RNaseH_2"/>
    <property type="match status" value="1"/>
</dbReference>
<dbReference type="GO" id="GO:0003824">
    <property type="term" value="F:catalytic activity"/>
    <property type="evidence" value="ECO:0007669"/>
    <property type="project" value="UniProtKB-KW"/>
</dbReference>
<gene>
    <name evidence="3" type="ORF">FSB_LOCUS46230</name>
</gene>
<dbReference type="InterPro" id="IPR050951">
    <property type="entry name" value="Retrovirus_Pol_polyprotein"/>
</dbReference>
<dbReference type="InterPro" id="IPR043502">
    <property type="entry name" value="DNA/RNA_pol_sf"/>
</dbReference>
<evidence type="ECO:0000256" key="1">
    <source>
        <dbReference type="ARBA" id="ARBA00023268"/>
    </source>
</evidence>
<dbReference type="InterPro" id="IPR041577">
    <property type="entry name" value="RT_RNaseH_2"/>
</dbReference>
<dbReference type="AlphaFoldDB" id="A0A2N9I1P8"/>
<dbReference type="EMBL" id="OIVN01004608">
    <property type="protein sequence ID" value="SPD18348.1"/>
    <property type="molecule type" value="Genomic_DNA"/>
</dbReference>
<dbReference type="PANTHER" id="PTHR37984:SF5">
    <property type="entry name" value="PROTEIN NYNRIN-LIKE"/>
    <property type="match status" value="1"/>
</dbReference>